<dbReference type="OrthoDB" id="74183at2759"/>
<dbReference type="InParanoid" id="A0A482X1J2"/>
<dbReference type="Proteomes" id="UP000291343">
    <property type="component" value="Unassembled WGS sequence"/>
</dbReference>
<name>A0A482X1J2_LAOST</name>
<feature type="compositionally biased region" description="Polar residues" evidence="6">
    <location>
        <begin position="206"/>
        <end position="218"/>
    </location>
</feature>
<feature type="region of interest" description="Disordered" evidence="6">
    <location>
        <begin position="151"/>
        <end position="218"/>
    </location>
</feature>
<keyword evidence="3 5" id="KW-0833">Ubl conjugation pathway</keyword>
<evidence type="ECO:0000256" key="6">
    <source>
        <dbReference type="SAM" id="MobiDB-lite"/>
    </source>
</evidence>
<dbReference type="GO" id="GO:0004057">
    <property type="term" value="F:arginyl-tRNA--protein transferase activity"/>
    <property type="evidence" value="ECO:0007669"/>
    <property type="project" value="UniProtKB-EC"/>
</dbReference>
<dbReference type="FunCoup" id="A0A482X1J2">
    <property type="interactions" value="1980"/>
</dbReference>
<feature type="domain" description="N-end aminoacyl transferase N-terminal" evidence="7">
    <location>
        <begin position="20"/>
        <end position="90"/>
    </location>
</feature>
<dbReference type="PIRSF" id="PIRSF037207">
    <property type="entry name" value="ATE1_euk"/>
    <property type="match status" value="1"/>
</dbReference>
<reference evidence="9 10" key="1">
    <citation type="journal article" date="2017" name="Gigascience">
        <title>Genome sequence of the small brown planthopper, Laodelphax striatellus.</title>
        <authorList>
            <person name="Zhu J."/>
            <person name="Jiang F."/>
            <person name="Wang X."/>
            <person name="Yang P."/>
            <person name="Bao Y."/>
            <person name="Zhao W."/>
            <person name="Wang W."/>
            <person name="Lu H."/>
            <person name="Wang Q."/>
            <person name="Cui N."/>
            <person name="Li J."/>
            <person name="Chen X."/>
            <person name="Luo L."/>
            <person name="Yu J."/>
            <person name="Kang L."/>
            <person name="Cui F."/>
        </authorList>
    </citation>
    <scope>NUCLEOTIDE SEQUENCE [LARGE SCALE GENOMIC DNA]</scope>
    <source>
        <strain evidence="9">Lst14</strain>
    </source>
</reference>
<evidence type="ECO:0000256" key="5">
    <source>
        <dbReference type="PIRNR" id="PIRNR037207"/>
    </source>
</evidence>
<evidence type="ECO:0000256" key="2">
    <source>
        <dbReference type="ARBA" id="ARBA00022679"/>
    </source>
</evidence>
<feature type="region of interest" description="Disordered" evidence="6">
    <location>
        <begin position="231"/>
        <end position="250"/>
    </location>
</feature>
<feature type="region of interest" description="Disordered" evidence="6">
    <location>
        <begin position="108"/>
        <end position="128"/>
    </location>
</feature>
<evidence type="ECO:0000313" key="10">
    <source>
        <dbReference type="Proteomes" id="UP000291343"/>
    </source>
</evidence>
<organism evidence="9 10">
    <name type="scientific">Laodelphax striatellus</name>
    <name type="common">Small brown planthopper</name>
    <name type="synonym">Delphax striatella</name>
    <dbReference type="NCBI Taxonomy" id="195883"/>
    <lineage>
        <taxon>Eukaryota</taxon>
        <taxon>Metazoa</taxon>
        <taxon>Ecdysozoa</taxon>
        <taxon>Arthropoda</taxon>
        <taxon>Hexapoda</taxon>
        <taxon>Insecta</taxon>
        <taxon>Pterygota</taxon>
        <taxon>Neoptera</taxon>
        <taxon>Paraneoptera</taxon>
        <taxon>Hemiptera</taxon>
        <taxon>Auchenorrhyncha</taxon>
        <taxon>Fulgoroidea</taxon>
        <taxon>Delphacidae</taxon>
        <taxon>Criomorphinae</taxon>
        <taxon>Laodelphax</taxon>
    </lineage>
</organism>
<dbReference type="STRING" id="195883.A0A482X1J2"/>
<feature type="compositionally biased region" description="Polar residues" evidence="6">
    <location>
        <begin position="170"/>
        <end position="180"/>
    </location>
</feature>
<protein>
    <recommendedName>
        <fullName evidence="5">Arginyl-tRNA--protein transferase 1</fullName>
        <shortName evidence="5">Arginyltransferase 1</shortName>
        <shortName evidence="5">R-transferase 1</shortName>
        <ecNumber evidence="5">2.3.2.8</ecNumber>
    </recommendedName>
    <alternativeName>
        <fullName evidence="5">Arginine-tRNA--protein transferase 1</fullName>
    </alternativeName>
</protein>
<dbReference type="Pfam" id="PF04376">
    <property type="entry name" value="ATE_N"/>
    <property type="match status" value="1"/>
</dbReference>
<keyword evidence="10" id="KW-1185">Reference proteome</keyword>
<keyword evidence="2 5" id="KW-0808">Transferase</keyword>
<evidence type="ECO:0000259" key="8">
    <source>
        <dbReference type="Pfam" id="PF04377"/>
    </source>
</evidence>
<evidence type="ECO:0000256" key="3">
    <source>
        <dbReference type="ARBA" id="ARBA00022786"/>
    </source>
</evidence>
<keyword evidence="4 5" id="KW-0012">Acyltransferase</keyword>
<dbReference type="EC" id="2.3.2.8" evidence="5"/>
<feature type="compositionally biased region" description="Basic and acidic residues" evidence="6">
    <location>
        <begin position="183"/>
        <end position="205"/>
    </location>
</feature>
<evidence type="ECO:0000313" key="9">
    <source>
        <dbReference type="EMBL" id="RZF39714.1"/>
    </source>
</evidence>
<dbReference type="Pfam" id="PF04377">
    <property type="entry name" value="ATE_C"/>
    <property type="match status" value="1"/>
</dbReference>
<feature type="domain" description="N-end rule aminoacyl transferase C-terminal" evidence="8">
    <location>
        <begin position="297"/>
        <end position="433"/>
    </location>
</feature>
<evidence type="ECO:0000256" key="1">
    <source>
        <dbReference type="ARBA" id="ARBA00009991"/>
    </source>
</evidence>
<dbReference type="InterPro" id="IPR007471">
    <property type="entry name" value="N-end_Aminoacyl_Trfase_N"/>
</dbReference>
<evidence type="ECO:0000256" key="4">
    <source>
        <dbReference type="ARBA" id="ARBA00023315"/>
    </source>
</evidence>
<comment type="caution">
    <text evidence="9">The sequence shown here is derived from an EMBL/GenBank/DDBJ whole genome shotgun (WGS) entry which is preliminary data.</text>
</comment>
<dbReference type="AlphaFoldDB" id="A0A482X1J2"/>
<comment type="catalytic activity">
    <reaction evidence="5">
        <text>an N-terminal L-alpha-aminoacyl-[protein] + L-arginyl-tRNA(Arg) = an N-terminal L-arginyl-L-aminoacyl-[protein] + tRNA(Arg) + H(+)</text>
        <dbReference type="Rhea" id="RHEA:10208"/>
        <dbReference type="Rhea" id="RHEA-COMP:9658"/>
        <dbReference type="Rhea" id="RHEA-COMP:9673"/>
        <dbReference type="Rhea" id="RHEA-COMP:10636"/>
        <dbReference type="Rhea" id="RHEA-COMP:10638"/>
        <dbReference type="ChEBI" id="CHEBI:15378"/>
        <dbReference type="ChEBI" id="CHEBI:78442"/>
        <dbReference type="ChEBI" id="CHEBI:78513"/>
        <dbReference type="ChEBI" id="CHEBI:78597"/>
        <dbReference type="ChEBI" id="CHEBI:83562"/>
        <dbReference type="EC" id="2.3.2.8"/>
    </reaction>
</comment>
<dbReference type="InterPro" id="IPR030700">
    <property type="entry name" value="N-end_Aminoacyl_Trfase"/>
</dbReference>
<dbReference type="GO" id="GO:0005737">
    <property type="term" value="C:cytoplasm"/>
    <property type="evidence" value="ECO:0007669"/>
    <property type="project" value="TreeGrafter"/>
</dbReference>
<dbReference type="InterPro" id="IPR016181">
    <property type="entry name" value="Acyl_CoA_acyltransferase"/>
</dbReference>
<evidence type="ECO:0000259" key="7">
    <source>
        <dbReference type="Pfam" id="PF04376"/>
    </source>
</evidence>
<dbReference type="InterPro" id="IPR017137">
    <property type="entry name" value="Arg-tRNA-P_Trfase_1_euk"/>
</dbReference>
<dbReference type="SUPFAM" id="SSF55729">
    <property type="entry name" value="Acyl-CoA N-acyltransferases (Nat)"/>
    <property type="match status" value="1"/>
</dbReference>
<comment type="function">
    <text evidence="5">Involved in the post-translational conjugation of arginine to the N-terminal aspartate or glutamate of a protein. This arginylation is required for degradation of the protein via the ubiquitin pathway.</text>
</comment>
<comment type="similarity">
    <text evidence="1 5">Belongs to the R-transferase family.</text>
</comment>
<sequence>MASSDYYSLVEYYGENKGYTCGYCRSSDTNCSHGMWAHSMTVQDYQDLIDRGWRRSGQYVYKPNMAVTCCPMYTIKCSLPDFSTTKSQKKLLKRVNKFFCDGTIKSNKNDSDSSDMESEPAFSNLNDIPDLKEKAEKAAVNAEKAVVKESLYAMEGNSTGGDDNEEKSGGDQTMSQTIEDQSCDNKSDAETCSRQKASVKTDSEKIVNQGQGADTNKPSCKKAKFLRLERKKQKLSKQGMSAEDIESSLKKKDVSTGKTIEDFINAPMPENPAHRLEIRLVRSCPPSEEFQETADAAYEVYKSYQMTIHGDLPSKCTLRQYTRFLVNSPLKHEKRGPPSGYGSFHQQYWLDDKLIAVGVIDILPKCVSSVYFFYDPEYSHLSMGTYGSLREIAFARSLNQTVHELKFYYMGFYIDSCPKMRYKARYKPSFLLCPEVYSWHPVEAALIKLKKSKYSRLNDDEEAVDPHSQLNIEAVPVVYNCTLVPYVRYRNSLGSKAQKLVDDEVTEYAKLVGMKCAKKLLLVRN</sequence>
<dbReference type="EMBL" id="QKKF02019699">
    <property type="protein sequence ID" value="RZF39714.1"/>
    <property type="molecule type" value="Genomic_DNA"/>
</dbReference>
<dbReference type="PANTHER" id="PTHR21367:SF1">
    <property type="entry name" value="ARGINYL-TRNA--PROTEIN TRANSFERASE 1"/>
    <property type="match status" value="1"/>
</dbReference>
<gene>
    <name evidence="9" type="ORF">LSTR_LSTR003956</name>
</gene>
<accession>A0A482X1J2</accession>
<dbReference type="PANTHER" id="PTHR21367">
    <property type="entry name" value="ARGININE-TRNA-PROTEIN TRANSFERASE 1"/>
    <property type="match status" value="1"/>
</dbReference>
<dbReference type="InterPro" id="IPR007472">
    <property type="entry name" value="N-end_Aminoacyl_Trfase_C"/>
</dbReference>
<proteinExistence type="inferred from homology"/>